<keyword evidence="3" id="KW-0862">Zinc</keyword>
<dbReference type="PROSITE" id="PS51999">
    <property type="entry name" value="ZF_GRF"/>
    <property type="match status" value="1"/>
</dbReference>
<evidence type="ECO:0000313" key="6">
    <source>
        <dbReference type="EMBL" id="KAF0893633.1"/>
    </source>
</evidence>
<dbReference type="PANTHER" id="PTHR33680">
    <property type="entry name" value="OS07G0190500 PROTEIN"/>
    <property type="match status" value="1"/>
</dbReference>
<dbReference type="Proteomes" id="UP000479710">
    <property type="component" value="Unassembled WGS sequence"/>
</dbReference>
<dbReference type="GO" id="GO:0008270">
    <property type="term" value="F:zinc ion binding"/>
    <property type="evidence" value="ECO:0007669"/>
    <property type="project" value="UniProtKB-KW"/>
</dbReference>
<organism evidence="6 7">
    <name type="scientific">Oryza meyeriana var. granulata</name>
    <dbReference type="NCBI Taxonomy" id="110450"/>
    <lineage>
        <taxon>Eukaryota</taxon>
        <taxon>Viridiplantae</taxon>
        <taxon>Streptophyta</taxon>
        <taxon>Embryophyta</taxon>
        <taxon>Tracheophyta</taxon>
        <taxon>Spermatophyta</taxon>
        <taxon>Magnoliopsida</taxon>
        <taxon>Liliopsida</taxon>
        <taxon>Poales</taxon>
        <taxon>Poaceae</taxon>
        <taxon>BOP clade</taxon>
        <taxon>Oryzoideae</taxon>
        <taxon>Oryzeae</taxon>
        <taxon>Oryzinae</taxon>
        <taxon>Oryza</taxon>
        <taxon>Oryza meyeriana</taxon>
    </lineage>
</organism>
<keyword evidence="1" id="KW-0479">Metal-binding</keyword>
<gene>
    <name evidence="6" type="ORF">E2562_028046</name>
</gene>
<evidence type="ECO:0000259" key="5">
    <source>
        <dbReference type="PROSITE" id="PS51999"/>
    </source>
</evidence>
<comment type="caution">
    <text evidence="6">The sequence shown here is derived from an EMBL/GenBank/DDBJ whole genome shotgun (WGS) entry which is preliminary data.</text>
</comment>
<evidence type="ECO:0000256" key="4">
    <source>
        <dbReference type="PROSITE-ProRule" id="PRU01343"/>
    </source>
</evidence>
<name>A0A6G1C214_9ORYZ</name>
<protein>
    <recommendedName>
        <fullName evidence="5">GRF-type domain-containing protein</fullName>
    </recommendedName>
</protein>
<dbReference type="PANTHER" id="PTHR33680:SF7">
    <property type="entry name" value="OS02G0474200 PROTEIN"/>
    <property type="match status" value="1"/>
</dbReference>
<evidence type="ECO:0000256" key="3">
    <source>
        <dbReference type="ARBA" id="ARBA00022833"/>
    </source>
</evidence>
<dbReference type="EMBL" id="SPHZ02000011">
    <property type="protein sequence ID" value="KAF0893633.1"/>
    <property type="molecule type" value="Genomic_DNA"/>
</dbReference>
<dbReference type="InterPro" id="IPR010666">
    <property type="entry name" value="Znf_GRF"/>
</dbReference>
<proteinExistence type="predicted"/>
<evidence type="ECO:0000256" key="1">
    <source>
        <dbReference type="ARBA" id="ARBA00022723"/>
    </source>
</evidence>
<accession>A0A6G1C214</accession>
<evidence type="ECO:0000256" key="2">
    <source>
        <dbReference type="ARBA" id="ARBA00022771"/>
    </source>
</evidence>
<dbReference type="AlphaFoldDB" id="A0A6G1C214"/>
<keyword evidence="7" id="KW-1185">Reference proteome</keyword>
<reference evidence="6 7" key="1">
    <citation type="submission" date="2019-11" db="EMBL/GenBank/DDBJ databases">
        <title>Whole genome sequence of Oryza granulata.</title>
        <authorList>
            <person name="Li W."/>
        </authorList>
    </citation>
    <scope>NUCLEOTIDE SEQUENCE [LARGE SCALE GENOMIC DNA]</scope>
    <source>
        <strain evidence="7">cv. Menghai</strain>
        <tissue evidence="6">Leaf</tissue>
    </source>
</reference>
<evidence type="ECO:0000313" key="7">
    <source>
        <dbReference type="Proteomes" id="UP000479710"/>
    </source>
</evidence>
<feature type="domain" description="GRF-type" evidence="5">
    <location>
        <begin position="23"/>
        <end position="67"/>
    </location>
</feature>
<sequence length="98" mass="11166">MSESGSCGSSQQKQIPLLPLSKCPRCGGQVVHFVSHRPHSRGRRFYKCEHQSNEAGGCSFWEWEECYRFLEQLGGGKPSIRQELAEIDDDVLRCSRCF</sequence>
<keyword evidence="2 4" id="KW-0863">Zinc-finger</keyword>